<dbReference type="SUPFAM" id="SSF46934">
    <property type="entry name" value="UBA-like"/>
    <property type="match status" value="1"/>
</dbReference>
<dbReference type="FunFam" id="3.80.10.10:FF:000384">
    <property type="entry name" value="Nuclear RNA export factor 1"/>
    <property type="match status" value="1"/>
</dbReference>
<dbReference type="Gene3D" id="3.80.10.10">
    <property type="entry name" value="Ribonuclease Inhibitor"/>
    <property type="match status" value="1"/>
</dbReference>
<accession>A0A8C5FZU8</accession>
<evidence type="ECO:0000256" key="1">
    <source>
        <dbReference type="ARBA" id="ARBA00022614"/>
    </source>
</evidence>
<dbReference type="Proteomes" id="UP000694680">
    <property type="component" value="Chromosome 12"/>
</dbReference>
<protein>
    <recommendedName>
        <fullName evidence="4">NXF1/2/3/5-like leucine-rich repeat domain-containing protein</fullName>
    </recommendedName>
</protein>
<evidence type="ECO:0000313" key="5">
    <source>
        <dbReference type="Ensembl" id="ENSGWIP00000004340.1"/>
    </source>
</evidence>
<dbReference type="Gene3D" id="3.10.450.50">
    <property type="match status" value="2"/>
</dbReference>
<dbReference type="PROSITE" id="PS51450">
    <property type="entry name" value="LRR"/>
    <property type="match status" value="2"/>
</dbReference>
<reference evidence="5" key="2">
    <citation type="submission" date="2025-08" db="UniProtKB">
        <authorList>
            <consortium name="Ensembl"/>
        </authorList>
    </citation>
    <scope>IDENTIFICATION</scope>
</reference>
<dbReference type="GO" id="GO:0016973">
    <property type="term" value="P:poly(A)+ mRNA export from nucleus"/>
    <property type="evidence" value="ECO:0007669"/>
    <property type="project" value="TreeGrafter"/>
</dbReference>
<name>A0A8C5FZU8_GOUWI</name>
<reference evidence="5" key="3">
    <citation type="submission" date="2025-09" db="UniProtKB">
        <authorList>
            <consortium name="Ensembl"/>
        </authorList>
    </citation>
    <scope>IDENTIFICATION</scope>
</reference>
<reference evidence="5" key="1">
    <citation type="submission" date="2020-06" db="EMBL/GenBank/DDBJ databases">
        <authorList>
            <consortium name="Wellcome Sanger Institute Data Sharing"/>
        </authorList>
    </citation>
    <scope>NUCLEOTIDE SEQUENCE [LARGE SCALE GENOMIC DNA]</scope>
</reference>
<keyword evidence="6" id="KW-1185">Reference proteome</keyword>
<dbReference type="Pfam" id="PF24048">
    <property type="entry name" value="LRR_NXF1-5"/>
    <property type="match status" value="1"/>
</dbReference>
<evidence type="ECO:0000313" key="6">
    <source>
        <dbReference type="Proteomes" id="UP000694680"/>
    </source>
</evidence>
<sequence>MADSVHHYNEHDDTTAPQHFSNRRGRCFHKGLSSRRDRQWRNHLARFGGPGPRSSLYDIDGDVTMTDSFQDSSSQHRYNPYGRVGGEAKVEGGGRKRPSVLKPEQLEHLKQCMAKRFDGSHQAFDLNNIYTDPDLVSQKIKVILNRQTSMEAIIKIIEEHVPELTCLNLSYNRIQRLDELSKLVTKVPHLKTLNLSHNKLKSEHELDKLKGLKLEELSLVRNPFCALFKDQSSFISVVRQRFPQLLKLNGNDLPPPIGFDVETPTTIPSCKGSCFGSDFITVPARNCGLCIVNDQLFNRMATTEQIRSTSVAPAPTPSSSPTQQSENLTRLKEKTRRIFLHLLKLNGNDLPPPIGFDVETPTTIPSCKGSCFGSDFITVPARNCGLCIVNDQLFNRKATTEQIRSTFVAPAPTPSSSPVPTLTTPQQEMLTAFSLIAAQIFTQLKTEGKIPDVAFLK</sequence>
<evidence type="ECO:0000256" key="2">
    <source>
        <dbReference type="ARBA" id="ARBA00022737"/>
    </source>
</evidence>
<dbReference type="InterPro" id="IPR001611">
    <property type="entry name" value="Leu-rich_rpt"/>
</dbReference>
<dbReference type="InterPro" id="IPR030217">
    <property type="entry name" value="NXF_fam"/>
</dbReference>
<dbReference type="AlphaFoldDB" id="A0A8C5FZU8"/>
<keyword evidence="1" id="KW-0433">Leucine-rich repeat</keyword>
<feature type="region of interest" description="Disordered" evidence="3">
    <location>
        <begin position="307"/>
        <end position="329"/>
    </location>
</feature>
<dbReference type="Ensembl" id="ENSGWIT00000004652.1">
    <property type="protein sequence ID" value="ENSGWIP00000004340.1"/>
    <property type="gene ID" value="ENSGWIG00000002332.1"/>
</dbReference>
<feature type="compositionally biased region" description="Low complexity" evidence="3">
    <location>
        <begin position="308"/>
        <end position="325"/>
    </location>
</feature>
<dbReference type="PANTHER" id="PTHR10662:SF22">
    <property type="entry name" value="NUCLEAR RNA EXPORT FACTOR 1"/>
    <property type="match status" value="1"/>
</dbReference>
<feature type="compositionally biased region" description="Basic and acidic residues" evidence="3">
    <location>
        <begin position="1"/>
        <end position="14"/>
    </location>
</feature>
<dbReference type="InterPro" id="IPR009060">
    <property type="entry name" value="UBA-like_sf"/>
</dbReference>
<dbReference type="GO" id="GO:0003723">
    <property type="term" value="F:RNA binding"/>
    <property type="evidence" value="ECO:0007669"/>
    <property type="project" value="TreeGrafter"/>
</dbReference>
<keyword evidence="2" id="KW-0677">Repeat</keyword>
<dbReference type="InterPro" id="IPR057125">
    <property type="entry name" value="NXF1/2/3/5-like_LRR"/>
</dbReference>
<feature type="compositionally biased region" description="Polar residues" evidence="3">
    <location>
        <begin position="68"/>
        <end position="77"/>
    </location>
</feature>
<dbReference type="GO" id="GO:0005634">
    <property type="term" value="C:nucleus"/>
    <property type="evidence" value="ECO:0007669"/>
    <property type="project" value="TreeGrafter"/>
</dbReference>
<dbReference type="SUPFAM" id="SSF52058">
    <property type="entry name" value="L domain-like"/>
    <property type="match status" value="1"/>
</dbReference>
<dbReference type="PANTHER" id="PTHR10662">
    <property type="entry name" value="NUCLEAR RNA EXPORT FACTOR"/>
    <property type="match status" value="1"/>
</dbReference>
<feature type="region of interest" description="Disordered" evidence="3">
    <location>
        <begin position="1"/>
        <end position="25"/>
    </location>
</feature>
<evidence type="ECO:0000256" key="3">
    <source>
        <dbReference type="SAM" id="MobiDB-lite"/>
    </source>
</evidence>
<organism evidence="5 6">
    <name type="scientific">Gouania willdenowi</name>
    <name type="common">Blunt-snouted clingfish</name>
    <name type="synonym">Lepadogaster willdenowi</name>
    <dbReference type="NCBI Taxonomy" id="441366"/>
    <lineage>
        <taxon>Eukaryota</taxon>
        <taxon>Metazoa</taxon>
        <taxon>Chordata</taxon>
        <taxon>Craniata</taxon>
        <taxon>Vertebrata</taxon>
        <taxon>Euteleostomi</taxon>
        <taxon>Actinopterygii</taxon>
        <taxon>Neopterygii</taxon>
        <taxon>Teleostei</taxon>
        <taxon>Neoteleostei</taxon>
        <taxon>Acanthomorphata</taxon>
        <taxon>Ovalentaria</taxon>
        <taxon>Blenniimorphae</taxon>
        <taxon>Blenniiformes</taxon>
        <taxon>Gobiesocoidei</taxon>
        <taxon>Gobiesocidae</taxon>
        <taxon>Gobiesocinae</taxon>
        <taxon>Gouania</taxon>
    </lineage>
</organism>
<evidence type="ECO:0000259" key="4">
    <source>
        <dbReference type="Pfam" id="PF24048"/>
    </source>
</evidence>
<dbReference type="InterPro" id="IPR032675">
    <property type="entry name" value="LRR_dom_sf"/>
</dbReference>
<proteinExistence type="predicted"/>
<feature type="domain" description="NXF1/2/3/5-like leucine-rich repeat" evidence="4">
    <location>
        <begin position="115"/>
        <end position="250"/>
    </location>
</feature>
<feature type="region of interest" description="Disordered" evidence="3">
    <location>
        <begin position="68"/>
        <end position="98"/>
    </location>
</feature>